<dbReference type="EMBL" id="JBHRSB010000008">
    <property type="protein sequence ID" value="MFC3002902.1"/>
    <property type="molecule type" value="Genomic_DNA"/>
</dbReference>
<accession>A0ABV7BYV4</accession>
<organism evidence="1 2">
    <name type="scientific">Falsiroseomonas tokyonensis</name>
    <dbReference type="NCBI Taxonomy" id="430521"/>
    <lineage>
        <taxon>Bacteria</taxon>
        <taxon>Pseudomonadati</taxon>
        <taxon>Pseudomonadota</taxon>
        <taxon>Alphaproteobacteria</taxon>
        <taxon>Acetobacterales</taxon>
        <taxon>Roseomonadaceae</taxon>
        <taxon>Falsiroseomonas</taxon>
    </lineage>
</organism>
<dbReference type="Proteomes" id="UP001595420">
    <property type="component" value="Unassembled WGS sequence"/>
</dbReference>
<dbReference type="InterPro" id="IPR017738">
    <property type="entry name" value="T6SS-assoc_VCA0118"/>
</dbReference>
<name>A0ABV7BYV4_9PROT</name>
<keyword evidence="2" id="KW-1185">Reference proteome</keyword>
<gene>
    <name evidence="1" type="ORF">ACFOD3_23590</name>
</gene>
<protein>
    <submittedName>
        <fullName evidence="1">Type VI secretion system-associated protein TagO</fullName>
    </submittedName>
</protein>
<evidence type="ECO:0000313" key="2">
    <source>
        <dbReference type="Proteomes" id="UP001595420"/>
    </source>
</evidence>
<sequence>MQAGAQEQSQPSICRDVQSPTSRLACYDALFPPRAAAPTPAAPTNDRPRRQWNVTERVDPLTQQPTVTLSVDADTSFASGTPRLYLRCRRNRTEAYIFWYEFLGPARPHSVTWRASPGRHVSAEWDSGQDGDSSFAPAAVQFIRTLIGAETLFIQAASRLRTTPTVEFSLAGLSEAIGPLQRACGWR</sequence>
<evidence type="ECO:0000313" key="1">
    <source>
        <dbReference type="EMBL" id="MFC3002902.1"/>
    </source>
</evidence>
<proteinExistence type="predicted"/>
<dbReference type="RefSeq" id="WP_379793777.1">
    <property type="nucleotide sequence ID" value="NZ_JAFNJS010000008.1"/>
</dbReference>
<reference evidence="2" key="1">
    <citation type="journal article" date="2019" name="Int. J. Syst. Evol. Microbiol.">
        <title>The Global Catalogue of Microorganisms (GCM) 10K type strain sequencing project: providing services to taxonomists for standard genome sequencing and annotation.</title>
        <authorList>
            <consortium name="The Broad Institute Genomics Platform"/>
            <consortium name="The Broad Institute Genome Sequencing Center for Infectious Disease"/>
            <person name="Wu L."/>
            <person name="Ma J."/>
        </authorList>
    </citation>
    <scope>NUCLEOTIDE SEQUENCE [LARGE SCALE GENOMIC DNA]</scope>
    <source>
        <strain evidence="2">CGMCC 1.16855</strain>
    </source>
</reference>
<dbReference type="Pfam" id="PF11319">
    <property type="entry name" value="VasI"/>
    <property type="match status" value="1"/>
</dbReference>
<comment type="caution">
    <text evidence="1">The sequence shown here is derived from an EMBL/GenBank/DDBJ whole genome shotgun (WGS) entry which is preliminary data.</text>
</comment>